<gene>
    <name evidence="1" type="ORF">RFULGI_LOCUS18600</name>
</gene>
<proteinExistence type="predicted"/>
<reference evidence="1" key="1">
    <citation type="submission" date="2021-06" db="EMBL/GenBank/DDBJ databases">
        <authorList>
            <person name="Kallberg Y."/>
            <person name="Tangrot J."/>
            <person name="Rosling A."/>
        </authorList>
    </citation>
    <scope>NUCLEOTIDE SEQUENCE</scope>
    <source>
        <strain evidence="1">IN212</strain>
    </source>
</reference>
<comment type="caution">
    <text evidence="1">The sequence shown here is derived from an EMBL/GenBank/DDBJ whole genome shotgun (WGS) entry which is preliminary data.</text>
</comment>
<accession>A0A9N9K6G8</accession>
<organism evidence="1 2">
    <name type="scientific">Racocetra fulgida</name>
    <dbReference type="NCBI Taxonomy" id="60492"/>
    <lineage>
        <taxon>Eukaryota</taxon>
        <taxon>Fungi</taxon>
        <taxon>Fungi incertae sedis</taxon>
        <taxon>Mucoromycota</taxon>
        <taxon>Glomeromycotina</taxon>
        <taxon>Glomeromycetes</taxon>
        <taxon>Diversisporales</taxon>
        <taxon>Gigasporaceae</taxon>
        <taxon>Racocetra</taxon>
    </lineage>
</organism>
<dbReference type="AlphaFoldDB" id="A0A9N9K6G8"/>
<dbReference type="EMBL" id="CAJVPZ010082884">
    <property type="protein sequence ID" value="CAG8809515.1"/>
    <property type="molecule type" value="Genomic_DNA"/>
</dbReference>
<dbReference type="Proteomes" id="UP000789396">
    <property type="component" value="Unassembled WGS sequence"/>
</dbReference>
<feature type="non-terminal residue" evidence="1">
    <location>
        <position position="1"/>
    </location>
</feature>
<name>A0A9N9K6G8_9GLOM</name>
<protein>
    <submittedName>
        <fullName evidence="1">16904_t:CDS:1</fullName>
    </submittedName>
</protein>
<sequence>QNFDDAASKFCSTFIEWHHVLWNKIIRLYEELQIRAKSDDIQAIFAKINADDIEKVWHQFLINIDIAAIRDESNGSNNFERLLLDVVRNGIWALTYYKQKPAQAVFVNLNNDLYTVNLNVLTISGWNVGTSIDLSRYTFNGQK</sequence>
<evidence type="ECO:0000313" key="2">
    <source>
        <dbReference type="Proteomes" id="UP000789396"/>
    </source>
</evidence>
<dbReference type="OrthoDB" id="2414730at2759"/>
<evidence type="ECO:0000313" key="1">
    <source>
        <dbReference type="EMBL" id="CAG8809515.1"/>
    </source>
</evidence>
<keyword evidence="2" id="KW-1185">Reference proteome</keyword>
<feature type="non-terminal residue" evidence="1">
    <location>
        <position position="143"/>
    </location>
</feature>